<dbReference type="PANTHER" id="PTHR43643">
    <property type="entry name" value="HISTIDINOL-PHOSPHATE AMINOTRANSFERASE 2"/>
    <property type="match status" value="1"/>
</dbReference>
<keyword evidence="3" id="KW-0663">Pyridoxal phosphate</keyword>
<organism evidence="5 6">
    <name type="scientific">Kitasatospora xanthocidica</name>
    <dbReference type="NCBI Taxonomy" id="83382"/>
    <lineage>
        <taxon>Bacteria</taxon>
        <taxon>Bacillati</taxon>
        <taxon>Actinomycetota</taxon>
        <taxon>Actinomycetes</taxon>
        <taxon>Kitasatosporales</taxon>
        <taxon>Streptomycetaceae</taxon>
        <taxon>Kitasatospora</taxon>
    </lineage>
</organism>
<proteinExistence type="predicted"/>
<dbReference type="InterPro" id="IPR015421">
    <property type="entry name" value="PyrdxlP-dep_Trfase_major"/>
</dbReference>
<evidence type="ECO:0000313" key="5">
    <source>
        <dbReference type="EMBL" id="RGD62209.1"/>
    </source>
</evidence>
<dbReference type="InterPro" id="IPR050106">
    <property type="entry name" value="HistidinolP_aminotransfase"/>
</dbReference>
<dbReference type="PANTHER" id="PTHR43643:SF3">
    <property type="entry name" value="HISTIDINOL-PHOSPHATE AMINOTRANSFERASE"/>
    <property type="match status" value="1"/>
</dbReference>
<dbReference type="GO" id="GO:0008483">
    <property type="term" value="F:transaminase activity"/>
    <property type="evidence" value="ECO:0007669"/>
    <property type="project" value="UniProtKB-KW"/>
</dbReference>
<gene>
    <name evidence="5" type="ORF">DR950_34645</name>
</gene>
<dbReference type="InterPro" id="IPR004839">
    <property type="entry name" value="Aminotransferase_I/II_large"/>
</dbReference>
<keyword evidence="2 5" id="KW-0808">Transferase</keyword>
<dbReference type="EMBL" id="QVIG01000001">
    <property type="protein sequence ID" value="RGD62209.1"/>
    <property type="molecule type" value="Genomic_DNA"/>
</dbReference>
<evidence type="ECO:0000256" key="3">
    <source>
        <dbReference type="ARBA" id="ARBA00022898"/>
    </source>
</evidence>
<feature type="domain" description="Aminotransferase class I/classII large" evidence="4">
    <location>
        <begin position="11"/>
        <end position="289"/>
    </location>
</feature>
<dbReference type="GO" id="GO:0030170">
    <property type="term" value="F:pyridoxal phosphate binding"/>
    <property type="evidence" value="ECO:0007669"/>
    <property type="project" value="InterPro"/>
</dbReference>
<evidence type="ECO:0000259" key="4">
    <source>
        <dbReference type="Pfam" id="PF00155"/>
    </source>
</evidence>
<evidence type="ECO:0000313" key="6">
    <source>
        <dbReference type="Proteomes" id="UP000263377"/>
    </source>
</evidence>
<dbReference type="RefSeq" id="WP_049649757.1">
    <property type="nucleotide sequence ID" value="NZ_QVIG01000001.1"/>
</dbReference>
<reference evidence="5 6" key="1">
    <citation type="submission" date="2018-08" db="EMBL/GenBank/DDBJ databases">
        <title>Diversity &amp; Physiological Properties of Lignin-Decomposing Actinobacteria from Soil.</title>
        <authorList>
            <person name="Roh S.G."/>
            <person name="Kim S.B."/>
        </authorList>
    </citation>
    <scope>NUCLEOTIDE SEQUENCE [LARGE SCALE GENOMIC DNA]</scope>
    <source>
        <strain evidence="5 6">MMS17-GH009</strain>
    </source>
</reference>
<dbReference type="SUPFAM" id="SSF53383">
    <property type="entry name" value="PLP-dependent transferases"/>
    <property type="match status" value="1"/>
</dbReference>
<accession>A0A373A2B4</accession>
<dbReference type="Proteomes" id="UP000263377">
    <property type="component" value="Unassembled WGS sequence"/>
</dbReference>
<dbReference type="CDD" id="cd00609">
    <property type="entry name" value="AAT_like"/>
    <property type="match status" value="1"/>
</dbReference>
<dbReference type="InterPro" id="IPR015424">
    <property type="entry name" value="PyrdxlP-dep_Trfase"/>
</dbReference>
<comment type="caution">
    <text evidence="5">The sequence shown here is derived from an EMBL/GenBank/DDBJ whole genome shotgun (WGS) entry which is preliminary data.</text>
</comment>
<name>A0A373A2B4_9ACTN</name>
<evidence type="ECO:0000256" key="1">
    <source>
        <dbReference type="ARBA" id="ARBA00022576"/>
    </source>
</evidence>
<keyword evidence="6" id="KW-1185">Reference proteome</keyword>
<keyword evidence="1 5" id="KW-0032">Aminotransferase</keyword>
<dbReference type="Gene3D" id="3.90.1150.10">
    <property type="entry name" value="Aspartate Aminotransferase, domain 1"/>
    <property type="match status" value="1"/>
</dbReference>
<dbReference type="Gene3D" id="3.40.640.10">
    <property type="entry name" value="Type I PLP-dependent aspartate aminotransferase-like (Major domain)"/>
    <property type="match status" value="1"/>
</dbReference>
<dbReference type="AlphaFoldDB" id="A0A373A2B4"/>
<dbReference type="InterPro" id="IPR015422">
    <property type="entry name" value="PyrdxlP-dep_Trfase_small"/>
</dbReference>
<dbReference type="Pfam" id="PF00155">
    <property type="entry name" value="Aminotran_1_2"/>
    <property type="match status" value="1"/>
</dbReference>
<evidence type="ECO:0000256" key="2">
    <source>
        <dbReference type="ARBA" id="ARBA00022679"/>
    </source>
</evidence>
<sequence>MAGPSDARYLLAQNEHPYPPLPSVLAALAEASADLHRYPDFRPERIAGIVADWQDVPAGQVVVGHGSAGVALDLFHAVVEPGDNVVHSAPCFDAYPLFCEIARAEARPVPLGPDARHDLAAMAERMDGRTRIVVLCNPHNPTGTVYSWAELTEFFRRVPATALILLDEAYVDFALGWQAPDVPARIAEWPNLVVLRTLSKSHGIAALRIGYALAEESVAQRVRDHQVPYAVNRLQEAGLLAAVGAEDEMARRIAEIAAERERTEAELLRLGWTVAPSVTNFLWVDAPGDQLPLRAELERLGVAVRYYPGQGIRVAIGEKDANDAVIEGFAAVAPLAPAHPATP</sequence>
<protein>
    <submittedName>
        <fullName evidence="5">Aminotransferase class I/II-fold pyridoxal phosphate-dependent enzyme</fullName>
    </submittedName>
</protein>